<evidence type="ECO:0000313" key="2">
    <source>
        <dbReference type="Proteomes" id="UP000754883"/>
    </source>
</evidence>
<protein>
    <submittedName>
        <fullName evidence="1">Uncharacterized protein</fullName>
    </submittedName>
</protein>
<dbReference type="AlphaFoldDB" id="A0A9N9U3C9"/>
<organism evidence="1 2">
    <name type="scientific">Clonostachys byssicola</name>
    <dbReference type="NCBI Taxonomy" id="160290"/>
    <lineage>
        <taxon>Eukaryota</taxon>
        <taxon>Fungi</taxon>
        <taxon>Dikarya</taxon>
        <taxon>Ascomycota</taxon>
        <taxon>Pezizomycotina</taxon>
        <taxon>Sordariomycetes</taxon>
        <taxon>Hypocreomycetidae</taxon>
        <taxon>Hypocreales</taxon>
        <taxon>Bionectriaceae</taxon>
        <taxon>Clonostachys</taxon>
    </lineage>
</organism>
<evidence type="ECO:0000313" key="1">
    <source>
        <dbReference type="EMBL" id="CAG9971076.1"/>
    </source>
</evidence>
<name>A0A9N9U3C9_9HYPO</name>
<reference evidence="1 2" key="2">
    <citation type="submission" date="2021-10" db="EMBL/GenBank/DDBJ databases">
        <authorList>
            <person name="Piombo E."/>
        </authorList>
    </citation>
    <scope>NUCLEOTIDE SEQUENCE [LARGE SCALE GENOMIC DNA]</scope>
</reference>
<proteinExistence type="predicted"/>
<accession>A0A9N9U3C9</accession>
<dbReference type="EMBL" id="CABFNO020001240">
    <property type="protein sequence ID" value="CAG9971076.1"/>
    <property type="molecule type" value="Genomic_DNA"/>
</dbReference>
<keyword evidence="2" id="KW-1185">Reference proteome</keyword>
<comment type="caution">
    <text evidence="1">The sequence shown here is derived from an EMBL/GenBank/DDBJ whole genome shotgun (WGS) entry which is preliminary data.</text>
</comment>
<reference evidence="2" key="1">
    <citation type="submission" date="2019-06" db="EMBL/GenBank/DDBJ databases">
        <authorList>
            <person name="Broberg M."/>
        </authorList>
    </citation>
    <scope>NUCLEOTIDE SEQUENCE [LARGE SCALE GENOMIC DNA]</scope>
</reference>
<gene>
    <name evidence="1" type="ORF">CBYS24578_00000268</name>
</gene>
<dbReference type="Proteomes" id="UP000754883">
    <property type="component" value="Unassembled WGS sequence"/>
</dbReference>
<sequence length="63" mass="7284">MKMNQFDNVSQLYSWWNGRDIGPQPIHCGLHMISRGSTAAYRAQNYNNTERPTPNLAPKYQSK</sequence>